<dbReference type="Proteomes" id="UP000007519">
    <property type="component" value="Chromosome"/>
</dbReference>
<proteinExistence type="predicted"/>
<dbReference type="EMBL" id="CP002831">
    <property type="protein sequence ID" value="AFC26707.1"/>
    <property type="molecule type" value="Genomic_DNA"/>
</dbReference>
<feature type="signal peptide" evidence="1">
    <location>
        <begin position="1"/>
        <end position="19"/>
    </location>
</feature>
<dbReference type="InterPro" id="IPR035986">
    <property type="entry name" value="PKD_dom_sf"/>
</dbReference>
<dbReference type="STRING" id="984262.SGRA_3992"/>
<protein>
    <submittedName>
        <fullName evidence="3">PKD domain protein</fullName>
    </submittedName>
</protein>
<evidence type="ECO:0000256" key="1">
    <source>
        <dbReference type="SAM" id="SignalP"/>
    </source>
</evidence>
<dbReference type="RefSeq" id="WP_015694289.1">
    <property type="nucleotide sequence ID" value="NC_016940.1"/>
</dbReference>
<evidence type="ECO:0000313" key="4">
    <source>
        <dbReference type="Proteomes" id="UP000007519"/>
    </source>
</evidence>
<dbReference type="InterPro" id="IPR013783">
    <property type="entry name" value="Ig-like_fold"/>
</dbReference>
<dbReference type="NCBIfam" id="TIGR04183">
    <property type="entry name" value="Por_Secre_tail"/>
    <property type="match status" value="1"/>
</dbReference>
<dbReference type="Gene3D" id="2.60.40.10">
    <property type="entry name" value="Immunoglobulins"/>
    <property type="match status" value="2"/>
</dbReference>
<dbReference type="SMART" id="SM00089">
    <property type="entry name" value="PKD"/>
    <property type="match status" value="1"/>
</dbReference>
<feature type="domain" description="PKD" evidence="2">
    <location>
        <begin position="1994"/>
        <end position="2029"/>
    </location>
</feature>
<feature type="chain" id="PRO_5003604069" evidence="1">
    <location>
        <begin position="20"/>
        <end position="2139"/>
    </location>
</feature>
<name>H6L8I2_SAPGL</name>
<organism evidence="3 4">
    <name type="scientific">Saprospira grandis (strain Lewin)</name>
    <dbReference type="NCBI Taxonomy" id="984262"/>
    <lineage>
        <taxon>Bacteria</taxon>
        <taxon>Pseudomonadati</taxon>
        <taxon>Bacteroidota</taxon>
        <taxon>Saprospiria</taxon>
        <taxon>Saprospirales</taxon>
        <taxon>Saprospiraceae</taxon>
        <taxon>Saprospira</taxon>
    </lineage>
</organism>
<dbReference type="SUPFAM" id="SSF49299">
    <property type="entry name" value="PKD domain"/>
    <property type="match status" value="1"/>
</dbReference>
<keyword evidence="1" id="KW-0732">Signal</keyword>
<reference evidence="3 4" key="1">
    <citation type="journal article" date="2012" name="Stand. Genomic Sci.">
        <title>Complete genome sequencing and analysis of Saprospira grandis str. Lewin, a predatory marine bacterium.</title>
        <authorList>
            <person name="Saw J.H."/>
            <person name="Yuryev A."/>
            <person name="Kanbe M."/>
            <person name="Hou S."/>
            <person name="Young A.G."/>
            <person name="Aizawa S."/>
            <person name="Alam M."/>
        </authorList>
    </citation>
    <scope>NUCLEOTIDE SEQUENCE [LARGE SCALE GENOMIC DNA]</scope>
    <source>
        <strain evidence="3 4">Lewin</strain>
    </source>
</reference>
<dbReference type="Pfam" id="PF18962">
    <property type="entry name" value="Por_Secre_tail"/>
    <property type="match status" value="1"/>
</dbReference>
<dbReference type="InterPro" id="IPR022409">
    <property type="entry name" value="PKD/Chitinase_dom"/>
</dbReference>
<dbReference type="PROSITE" id="PS50093">
    <property type="entry name" value="PKD"/>
    <property type="match status" value="1"/>
</dbReference>
<dbReference type="OrthoDB" id="7794186at2"/>
<gene>
    <name evidence="3" type="ordered locus">SGRA_3992</name>
</gene>
<sequence>MRQIYLFIFLLTVLLPLQAQVDLGADQPLCPGSSLTLDAGNAGSSFLWSTGATTQSIVVNNPGIYWVDVDAGSGPVRDSIELLAVTPLSGPTYLSDTTACVGSPLLFLGDPLAAYQFWSSPLGGLLGEGDSLSMLLQQEDSLYWNAYASSLQYSRGEQQRGTTSQAGFYATGSYRGIRFDAKEAFVLRSVEVEFNGSYTGQVSLLDASGQRLASYTIQTAGAGVFVLPLNFSVPQANGLELRLTGSGGQPYMEYPYSNWGNHDYEELSLVAGTPFATVYSCFYNWEVERFACLEQQGVALGSLYTPSTNFPEDTLSCGSSVFLDATNAGPTIYNWSNGASTASILVGSTQQVSLSMTDSSGNCSFTDSIYVEVLQPQGIFTNFTDSTACLGQPLLLEAYNTANTTFWRSQADDSLLAIGSSYSLTVSGADSLYAQSFGGYEILNRGEAQRGTTSQADFYNLGNYRGIVFNALTDFYLESVELDFNAGFQGELQLRSPSGQVLASHPFTAANAGSYTILLNFTVPAGNGLELRLVGAGGQLYMEFPYSNWSNLQYPELEFVTGTPFGTVYAGFYNWKIRDFKCEERALVRWDAAYTPLVDFPTDTISCGADVLLDATNAGPTIYSWSDSSQQPQLLVSNSGPYTIDLVDSTGTCASRDSIYVNIVAPLGASSSINDSSICIGQEISVLAQSAGSHRFWRDFNGQLLSATDSLSLLVQQTDSFYLQAFGAYALNTRGETQRNTTTQAGYYNVGNYRGLRFNALTDFYLESVEIDLNAPFSGSVQLLDASGQILATSAVNATSAGTLQQALNFVVPAANGLELRLVGTGGQVFVEFPYSNWSSLQYADLEILGGTPFSTVYNCFYNWQLREYFCEERDTVNVDALPTPTFDFPQDSLVCGQQVTLDMSYLSAGSYNWSNGSSSPSIQLTQSQNIELSATIGSCSYQDSMQLYIVDTVAFQLNDTVSCGGDLTLAANGDSSGIYLWWDAAQAGQLLHQGQNYTTTLYDSSQFFVEAYAKFPEILTVGFTQNNNTTQGDYFILPSDRRGIRFDVAEDIYLETVDFYANGLVNGRVLILDPNGQSIHEQFYNFNHFGALTIDINVFLRQGTGYQILFEKYAGTGALYADYPTAYPLNYGAIQMQEGVPFTQVYYYFYNWKLSELSCPSQRQAMRADILPTVNTNWASDSTACGNSLTLDLSQPNASYLWSDGSTGPSITLNQTDTIWVQAQLGSCITEDTLAVYLTNPPSFNQLPNDTTLCAGGVNLLANSTGYTQIWYADAAGQQILGYGDSLNLTVSDSQTVWLEGVDFMPSSQNYAWQEFPTLNGLFEEIGNSFYPERGLFFDANEPLLLDQFSVFADSSAEVEILLLDRFNNSLYSQNYTLQFGENIIRPQWFLPQGNGYRLSIRMIWGKGIYTISNFSYPLTADAITIQSAYPQALATTYPAFFRLKLSRLACATNRIPVQINVPEAALITMPSDTAICGSANNLVLSATTAANPNYQYQWSTGDTTAQVQLNQAGSYSVTVTNMGLCESRKSFDLQLLSPPLPYFASDSSICSSRTLEMLAPPSDGILQWQNSQSVVFLGAPYTAYIDSSQSFIIQNQAKAYTRLGEQMAQNPQDLSQYQPFVLPNLFDVAQPMLLDSVAVYAATAPTTVELVLRDSSSQELARKSFTIQQAQTKVFLPANFFIPMGNGYRLELVGLNSDFLIQQNLSYPISSNAQLATLTGTSLPGLSYSPFFDWHFGYGMSGCAASQTDSFSVNVRLPLLLPDSLFSCDTALLDASFAQAQSYSWNTGATTANIIADTTGLYYLSMDAGNGCQASDSVYFSQPIPLALPADGPLCTDELSSNYTDNMAQSFSWSTSETTSQIIPPSPGNYSLSLLDNFGCQLSDSIFISQLASPPIVNIGSLRPICDNRLLDAGFGNQGYSYSWSTGDTTQTVLASSAGVYEVTVTAPTGCSGQDSVILYQDSLPTANFSYTVSGTSVSFSNLSVNQTSQVWYFGDSTATSFGSPFHFYPDTGCYEVRLYAYNDCGSDTIIQALPVGVDPATCQLGTATLPLVQVYQELQLFPNPSSGQLNVQLKAAPLSDGELRIYNLSGQLLKRTNWPAGQQLQALQLEDWPNGLYLLELHLQGESWRKRFVLTH</sequence>
<keyword evidence="4" id="KW-1185">Reference proteome</keyword>
<dbReference type="HOGENOM" id="CLU_231910_0_0_10"/>
<dbReference type="eggNOG" id="COG3291">
    <property type="taxonomic scope" value="Bacteria"/>
</dbReference>
<dbReference type="InterPro" id="IPR000601">
    <property type="entry name" value="PKD_dom"/>
</dbReference>
<evidence type="ECO:0000259" key="2">
    <source>
        <dbReference type="PROSITE" id="PS50093"/>
    </source>
</evidence>
<dbReference type="KEGG" id="sgn:SGRA_3992"/>
<accession>H6L8I2</accession>
<evidence type="ECO:0000313" key="3">
    <source>
        <dbReference type="EMBL" id="AFC26707.1"/>
    </source>
</evidence>
<dbReference type="InterPro" id="IPR026444">
    <property type="entry name" value="Secre_tail"/>
</dbReference>